<reference evidence="6 7" key="1">
    <citation type="submission" date="2018-05" db="EMBL/GenBank/DDBJ databases">
        <title>Genomic Encyclopedia of Type Strains, Phase IV (KMG-IV): sequencing the most valuable type-strain genomes for metagenomic binning, comparative biology and taxonomic classification.</title>
        <authorList>
            <person name="Goeker M."/>
        </authorList>
    </citation>
    <scope>NUCLEOTIDE SEQUENCE [LARGE SCALE GENOMIC DNA]</scope>
    <source>
        <strain evidence="6 7">DSM 24906</strain>
    </source>
</reference>
<dbReference type="GO" id="GO:0016887">
    <property type="term" value="F:ATP hydrolysis activity"/>
    <property type="evidence" value="ECO:0007669"/>
    <property type="project" value="InterPro"/>
</dbReference>
<dbReference type="PROSITE" id="PS50893">
    <property type="entry name" value="ABC_TRANSPORTER_2"/>
    <property type="match status" value="1"/>
</dbReference>
<dbReference type="Pfam" id="PF00005">
    <property type="entry name" value="ABC_tran"/>
    <property type="match status" value="1"/>
</dbReference>
<dbReference type="CDD" id="cd03214">
    <property type="entry name" value="ABC_Iron-Siderophores_B12_Hemin"/>
    <property type="match status" value="1"/>
</dbReference>
<dbReference type="PROSITE" id="PS00211">
    <property type="entry name" value="ABC_TRANSPORTER_1"/>
    <property type="match status" value="1"/>
</dbReference>
<dbReference type="RefSeq" id="WP_206050567.1">
    <property type="nucleotide sequence ID" value="NZ_JAMHJO010000002.1"/>
</dbReference>
<dbReference type="EMBL" id="QGGI01000010">
    <property type="protein sequence ID" value="PWJ92097.1"/>
    <property type="molecule type" value="Genomic_DNA"/>
</dbReference>
<dbReference type="GO" id="GO:0005524">
    <property type="term" value="F:ATP binding"/>
    <property type="evidence" value="ECO:0007669"/>
    <property type="project" value="UniProtKB-KW"/>
</dbReference>
<dbReference type="PANTHER" id="PTHR42794:SF1">
    <property type="entry name" value="HEMIN IMPORT ATP-BINDING PROTEIN HMUV"/>
    <property type="match status" value="1"/>
</dbReference>
<keyword evidence="7" id="KW-1185">Reference proteome</keyword>
<name>A0AA45C6I1_9BACT</name>
<protein>
    <submittedName>
        <fullName evidence="6">Iron complex transport system ATP-binding protein</fullName>
    </submittedName>
</protein>
<evidence type="ECO:0000313" key="6">
    <source>
        <dbReference type="EMBL" id="PWJ92097.1"/>
    </source>
</evidence>
<organism evidence="6 7">
    <name type="scientific">Oceanotoga teriensis</name>
    <dbReference type="NCBI Taxonomy" id="515440"/>
    <lineage>
        <taxon>Bacteria</taxon>
        <taxon>Thermotogati</taxon>
        <taxon>Thermotogota</taxon>
        <taxon>Thermotogae</taxon>
        <taxon>Petrotogales</taxon>
        <taxon>Petrotogaceae</taxon>
        <taxon>Oceanotoga</taxon>
    </lineage>
</organism>
<sequence length="265" mass="29828">MIRTEKLNFNYGNKHILKDIDIDIKKGKFTGILGPNGSGKSTLLKNVLGYLQPESGKILLNGRSLKSITRKEAARIVGFVPQKSGFSMNINVEDFVMLGRIPHLKNKWSGFQKKDRDVCNKIIYELNLENFRDRSVLSLSGGEFQRVLVARALCQEPEVLLLDEPTSALDMNYAVDILSTVRDLVEIKNLTAVAVLHDLNLASIFCSELILMKEGKIEHCGKPKELMNEKILKDIYGFDSKVIYEDDETPYIIPVCNGRRGVVNV</sequence>
<evidence type="ECO:0000256" key="1">
    <source>
        <dbReference type="ARBA" id="ARBA00022448"/>
    </source>
</evidence>
<keyword evidence="1" id="KW-0813">Transport</keyword>
<dbReference type="Proteomes" id="UP000245921">
    <property type="component" value="Unassembled WGS sequence"/>
</dbReference>
<keyword evidence="3 6" id="KW-0067">ATP-binding</keyword>
<proteinExistence type="predicted"/>
<comment type="caution">
    <text evidence="6">The sequence shown here is derived from an EMBL/GenBank/DDBJ whole genome shotgun (WGS) entry which is preliminary data.</text>
</comment>
<feature type="domain" description="ABC transporter" evidence="5">
    <location>
        <begin position="2"/>
        <end position="239"/>
    </location>
</feature>
<evidence type="ECO:0000256" key="4">
    <source>
        <dbReference type="ARBA" id="ARBA00022967"/>
    </source>
</evidence>
<dbReference type="InterPro" id="IPR003439">
    <property type="entry name" value="ABC_transporter-like_ATP-bd"/>
</dbReference>
<keyword evidence="4" id="KW-1278">Translocase</keyword>
<dbReference type="SUPFAM" id="SSF52540">
    <property type="entry name" value="P-loop containing nucleoside triphosphate hydrolases"/>
    <property type="match status" value="1"/>
</dbReference>
<dbReference type="SMART" id="SM00382">
    <property type="entry name" value="AAA"/>
    <property type="match status" value="1"/>
</dbReference>
<gene>
    <name evidence="6" type="ORF">C7380_11090</name>
</gene>
<dbReference type="InterPro" id="IPR017871">
    <property type="entry name" value="ABC_transporter-like_CS"/>
</dbReference>
<dbReference type="FunFam" id="3.40.50.300:FF:000134">
    <property type="entry name" value="Iron-enterobactin ABC transporter ATP-binding protein"/>
    <property type="match status" value="1"/>
</dbReference>
<dbReference type="AlphaFoldDB" id="A0AA45C6I1"/>
<accession>A0AA45C6I1</accession>
<dbReference type="Gene3D" id="3.40.50.300">
    <property type="entry name" value="P-loop containing nucleotide triphosphate hydrolases"/>
    <property type="match status" value="1"/>
</dbReference>
<dbReference type="InterPro" id="IPR027417">
    <property type="entry name" value="P-loop_NTPase"/>
</dbReference>
<evidence type="ECO:0000256" key="3">
    <source>
        <dbReference type="ARBA" id="ARBA00022840"/>
    </source>
</evidence>
<evidence type="ECO:0000259" key="5">
    <source>
        <dbReference type="PROSITE" id="PS50893"/>
    </source>
</evidence>
<keyword evidence="2" id="KW-0547">Nucleotide-binding</keyword>
<evidence type="ECO:0000256" key="2">
    <source>
        <dbReference type="ARBA" id="ARBA00022741"/>
    </source>
</evidence>
<dbReference type="PANTHER" id="PTHR42794">
    <property type="entry name" value="HEMIN IMPORT ATP-BINDING PROTEIN HMUV"/>
    <property type="match status" value="1"/>
</dbReference>
<evidence type="ECO:0000313" key="7">
    <source>
        <dbReference type="Proteomes" id="UP000245921"/>
    </source>
</evidence>
<dbReference type="InterPro" id="IPR003593">
    <property type="entry name" value="AAA+_ATPase"/>
</dbReference>